<proteinExistence type="predicted"/>
<reference evidence="2" key="1">
    <citation type="submission" date="2016-07" db="EMBL/GenBank/DDBJ databases">
        <title>De novo transcriptome assembly of four accessions of the metal hyperaccumulator plant Noccaea caerulescens.</title>
        <authorList>
            <person name="Blande D."/>
            <person name="Halimaa P."/>
            <person name="Tervahauta A.I."/>
            <person name="Aarts M.G."/>
            <person name="Karenlampi S.O."/>
        </authorList>
    </citation>
    <scope>NUCLEOTIDE SEQUENCE</scope>
</reference>
<evidence type="ECO:0000256" key="1">
    <source>
        <dbReference type="SAM" id="MobiDB-lite"/>
    </source>
</evidence>
<feature type="compositionally biased region" description="Basic and acidic residues" evidence="1">
    <location>
        <begin position="62"/>
        <end position="84"/>
    </location>
</feature>
<dbReference type="EMBL" id="GEVI01016259">
    <property type="protein sequence ID" value="JAU16061.1"/>
    <property type="molecule type" value="Transcribed_RNA"/>
</dbReference>
<protein>
    <submittedName>
        <fullName evidence="2">Uncharacterized protein</fullName>
    </submittedName>
</protein>
<organism evidence="2">
    <name type="scientific">Noccaea caerulescens</name>
    <name type="common">Alpine penny-cress</name>
    <name type="synonym">Thlaspi caerulescens</name>
    <dbReference type="NCBI Taxonomy" id="107243"/>
    <lineage>
        <taxon>Eukaryota</taxon>
        <taxon>Viridiplantae</taxon>
        <taxon>Streptophyta</taxon>
        <taxon>Embryophyta</taxon>
        <taxon>Tracheophyta</taxon>
        <taxon>Spermatophyta</taxon>
        <taxon>Magnoliopsida</taxon>
        <taxon>eudicotyledons</taxon>
        <taxon>Gunneridae</taxon>
        <taxon>Pentapetalae</taxon>
        <taxon>rosids</taxon>
        <taxon>malvids</taxon>
        <taxon>Brassicales</taxon>
        <taxon>Brassicaceae</taxon>
        <taxon>Coluteocarpeae</taxon>
        <taxon>Noccaea</taxon>
    </lineage>
</organism>
<feature type="region of interest" description="Disordered" evidence="1">
    <location>
        <begin position="27"/>
        <end position="84"/>
    </location>
</feature>
<dbReference type="AlphaFoldDB" id="A0A1J3DE79"/>
<evidence type="ECO:0000313" key="2">
    <source>
        <dbReference type="EMBL" id="JAU16061.1"/>
    </source>
</evidence>
<gene>
    <name evidence="2" type="ORF">GA_TR4127_c0_g1_i1_g.14428</name>
</gene>
<sequence>MRYSWSSCDKTKRLIIIYTEEIQSQPKSIETKEKLGKAKQREKDGKKEESEKRAKGHKAFPKPKENKKEAEKRTEKKKDFFSGC</sequence>
<feature type="compositionally biased region" description="Basic and acidic residues" evidence="1">
    <location>
        <begin position="29"/>
        <end position="53"/>
    </location>
</feature>
<accession>A0A1J3DE79</accession>
<name>A0A1J3DE79_NOCCA</name>